<evidence type="ECO:0000256" key="1">
    <source>
        <dbReference type="ARBA" id="ARBA00007319"/>
    </source>
</evidence>
<dbReference type="PANTHER" id="PTHR10804">
    <property type="entry name" value="PROTEASE FAMILY M24 METHIONYL AMINOPEPTIDASE, AMINOPEPTIDASE P"/>
    <property type="match status" value="1"/>
</dbReference>
<dbReference type="EMBL" id="CAJNOL010000174">
    <property type="protein sequence ID" value="CAF0907431.1"/>
    <property type="molecule type" value="Genomic_DNA"/>
</dbReference>
<dbReference type="AlphaFoldDB" id="A0A813Z8L9"/>
<dbReference type="InterPro" id="IPR036005">
    <property type="entry name" value="Creatinase/aminopeptidase-like"/>
</dbReference>
<dbReference type="EMBL" id="CAJNOH010000133">
    <property type="protein sequence ID" value="CAF0895854.1"/>
    <property type="molecule type" value="Genomic_DNA"/>
</dbReference>
<dbReference type="Proteomes" id="UP000663854">
    <property type="component" value="Unassembled WGS sequence"/>
</dbReference>
<accession>A0A813Z8L9</accession>
<dbReference type="CDD" id="cd01089">
    <property type="entry name" value="PA2G4-like"/>
    <property type="match status" value="1"/>
</dbReference>
<dbReference type="PANTHER" id="PTHR10804:SF11">
    <property type="entry name" value="PROLIFERATION-ASSOCIATED PROTEIN 2G4"/>
    <property type="match status" value="1"/>
</dbReference>
<feature type="compositionally biased region" description="Low complexity" evidence="2">
    <location>
        <begin position="1"/>
        <end position="19"/>
    </location>
</feature>
<proteinExistence type="inferred from homology"/>
<dbReference type="FunFam" id="3.90.230.10:FF:000013">
    <property type="entry name" value="DNA-binding protein, 42 kDa"/>
    <property type="match status" value="1"/>
</dbReference>
<feature type="domain" description="Peptidase M24" evidence="3">
    <location>
        <begin position="35"/>
        <end position="188"/>
    </location>
</feature>
<organism evidence="4 6">
    <name type="scientific">Rotaria sordida</name>
    <dbReference type="NCBI Taxonomy" id="392033"/>
    <lineage>
        <taxon>Eukaryota</taxon>
        <taxon>Metazoa</taxon>
        <taxon>Spiralia</taxon>
        <taxon>Gnathifera</taxon>
        <taxon>Rotifera</taxon>
        <taxon>Eurotatoria</taxon>
        <taxon>Bdelloidea</taxon>
        <taxon>Philodinida</taxon>
        <taxon>Philodinidae</taxon>
        <taxon>Rotaria</taxon>
    </lineage>
</organism>
<protein>
    <recommendedName>
        <fullName evidence="3">Peptidase M24 domain-containing protein</fullName>
    </recommendedName>
</protein>
<feature type="compositionally biased region" description="Basic residues" evidence="2">
    <location>
        <begin position="377"/>
        <end position="388"/>
    </location>
</feature>
<dbReference type="Pfam" id="PF00557">
    <property type="entry name" value="Peptidase_M24"/>
    <property type="match status" value="1"/>
</dbReference>
<dbReference type="SUPFAM" id="SSF55920">
    <property type="entry name" value="Creatinase/aminopeptidase"/>
    <property type="match status" value="1"/>
</dbReference>
<dbReference type="InterPro" id="IPR004545">
    <property type="entry name" value="PA2G4"/>
</dbReference>
<dbReference type="Gene3D" id="3.90.230.10">
    <property type="entry name" value="Creatinase/methionine aminopeptidase superfamily"/>
    <property type="match status" value="1"/>
</dbReference>
<gene>
    <name evidence="5" type="ORF">JXQ802_LOCUS9461</name>
    <name evidence="4" type="ORF">PYM288_LOCUS9266</name>
</gene>
<name>A0A813Z8L9_9BILA</name>
<evidence type="ECO:0000313" key="6">
    <source>
        <dbReference type="Proteomes" id="UP000663854"/>
    </source>
</evidence>
<dbReference type="InterPro" id="IPR000994">
    <property type="entry name" value="Pept_M24"/>
</dbReference>
<evidence type="ECO:0000259" key="3">
    <source>
        <dbReference type="Pfam" id="PF00557"/>
    </source>
</evidence>
<sequence>MSSSRSASVSSSSGESTSSKTAQEETIASDLVVTKYKMASEITQRILREVIDRCVPGASIKDTCIYGDKRLDEETLRVFKKDKDVKKGIAFPTCLSVNNYICHFSPLISDPDMILKDDDVVKIDLGCHIDGYIAVVAHTIVVGATREKKVTGRRADCILAAYYAAEAALRLIKPGENNMAVTEITDRISHAYHCKPVEGMMSYQMTRGIIDGEKKIYQNPTEMQRREIEKQEFALHEVYAVDVLMSSGEGKPRETDIRTTVYKKKDFIYQLRMKSSRVFLSEVEKRFSLMPFTLRHFEDEKRARMGVIECAKHDLVEPYPVYQEKDGEFVAEFKFTLLLMPSGQMKITGLPIDLDLYESEYKILDSDIKQLLTSSTQKKKKNKKKKKVNSNQQGNQGAGAMSTEMMEAVEDDGDEEFEDEPDEVIQKKSTGSTSKKAKSKKTTNNT</sequence>
<dbReference type="InterPro" id="IPR036390">
    <property type="entry name" value="WH_DNA-bd_sf"/>
</dbReference>
<feature type="region of interest" description="Disordered" evidence="2">
    <location>
        <begin position="375"/>
        <end position="446"/>
    </location>
</feature>
<evidence type="ECO:0000313" key="4">
    <source>
        <dbReference type="EMBL" id="CAF0895854.1"/>
    </source>
</evidence>
<reference evidence="4" key="1">
    <citation type="submission" date="2021-02" db="EMBL/GenBank/DDBJ databases">
        <authorList>
            <person name="Nowell W R."/>
        </authorList>
    </citation>
    <scope>NUCLEOTIDE SEQUENCE</scope>
</reference>
<dbReference type="Gene3D" id="1.10.10.10">
    <property type="entry name" value="Winged helix-like DNA-binding domain superfamily/Winged helix DNA-binding domain"/>
    <property type="match status" value="1"/>
</dbReference>
<dbReference type="NCBIfam" id="TIGR00495">
    <property type="entry name" value="crvDNA_42K"/>
    <property type="match status" value="1"/>
</dbReference>
<evidence type="ECO:0000256" key="2">
    <source>
        <dbReference type="SAM" id="MobiDB-lite"/>
    </source>
</evidence>
<evidence type="ECO:0000313" key="5">
    <source>
        <dbReference type="EMBL" id="CAF0907431.1"/>
    </source>
</evidence>
<feature type="compositionally biased region" description="Basic residues" evidence="2">
    <location>
        <begin position="435"/>
        <end position="446"/>
    </location>
</feature>
<keyword evidence="7" id="KW-1185">Reference proteome</keyword>
<feature type="compositionally biased region" description="Acidic residues" evidence="2">
    <location>
        <begin position="407"/>
        <end position="423"/>
    </location>
</feature>
<comment type="similarity">
    <text evidence="1">Belongs to the peptidase M24 family.</text>
</comment>
<dbReference type="Proteomes" id="UP000663870">
    <property type="component" value="Unassembled WGS sequence"/>
</dbReference>
<dbReference type="InterPro" id="IPR036388">
    <property type="entry name" value="WH-like_DNA-bd_sf"/>
</dbReference>
<feature type="region of interest" description="Disordered" evidence="2">
    <location>
        <begin position="1"/>
        <end position="22"/>
    </location>
</feature>
<dbReference type="FunFam" id="1.10.10.10:FF:000029">
    <property type="entry name" value="Proliferation-associated 2G4, a"/>
    <property type="match status" value="1"/>
</dbReference>
<comment type="caution">
    <text evidence="4">The sequence shown here is derived from an EMBL/GenBank/DDBJ whole genome shotgun (WGS) entry which is preliminary data.</text>
</comment>
<dbReference type="InterPro" id="IPR047113">
    <property type="entry name" value="PA2G4/ARX1"/>
</dbReference>
<dbReference type="SUPFAM" id="SSF46785">
    <property type="entry name" value="Winged helix' DNA-binding domain"/>
    <property type="match status" value="1"/>
</dbReference>
<evidence type="ECO:0000313" key="7">
    <source>
        <dbReference type="Proteomes" id="UP000663870"/>
    </source>
</evidence>